<sequence>MREMQHIKVVPYDSTWPKKFQQEAQKVSDIVQTNQIAIIHIGSTSVPNLSAKPIIDILLIVNDIALLDQQQTQFEQLGYEYLGEFGLPGRRYLRKGGDNRTHQIHAYQYDNISEIQRHICFRNYLRKHRDVALQYGELKTKLASKYPESIDDYGDGKESFVKKYEALALKEHWQNQ</sequence>
<gene>
    <name evidence="1" type="ORF">FC72_GL001023</name>
</gene>
<dbReference type="EMBL" id="AZDG01000020">
    <property type="protein sequence ID" value="KRK63892.1"/>
    <property type="molecule type" value="Genomic_DNA"/>
</dbReference>
<dbReference type="AlphaFoldDB" id="A0A0R1J6W9"/>
<dbReference type="PATRIC" id="fig|1423811.3.peg.1035"/>
<dbReference type="InterPro" id="IPR007344">
    <property type="entry name" value="GrpB/CoaE"/>
</dbReference>
<evidence type="ECO:0000313" key="1">
    <source>
        <dbReference type="EMBL" id="KRK63892.1"/>
    </source>
</evidence>
<dbReference type="STRING" id="1423811.FC72_GL001023"/>
<comment type="caution">
    <text evidence="1">The sequence shown here is derived from an EMBL/GenBank/DDBJ whole genome shotgun (WGS) entry which is preliminary data.</text>
</comment>
<dbReference type="PANTHER" id="PTHR34822">
    <property type="entry name" value="GRPB DOMAIN PROTEIN (AFU_ORTHOLOGUE AFUA_1G01530)"/>
    <property type="match status" value="1"/>
</dbReference>
<dbReference type="SUPFAM" id="SSF81301">
    <property type="entry name" value="Nucleotidyltransferase"/>
    <property type="match status" value="1"/>
</dbReference>
<dbReference type="InterPro" id="IPR043519">
    <property type="entry name" value="NT_sf"/>
</dbReference>
<dbReference type="Gene3D" id="3.30.460.10">
    <property type="entry name" value="Beta Polymerase, domain 2"/>
    <property type="match status" value="1"/>
</dbReference>
<keyword evidence="2" id="KW-1185">Reference proteome</keyword>
<protein>
    <recommendedName>
        <fullName evidence="3">GrpB family protein</fullName>
    </recommendedName>
</protein>
<evidence type="ECO:0000313" key="2">
    <source>
        <dbReference type="Proteomes" id="UP000050929"/>
    </source>
</evidence>
<name>A0A0R1J6W9_9LACO</name>
<reference evidence="1 2" key="1">
    <citation type="journal article" date="2015" name="Genome Announc.">
        <title>Expanding the biotechnology potential of lactobacilli through comparative genomics of 213 strains and associated genera.</title>
        <authorList>
            <person name="Sun Z."/>
            <person name="Harris H.M."/>
            <person name="McCann A."/>
            <person name="Guo C."/>
            <person name="Argimon S."/>
            <person name="Zhang W."/>
            <person name="Yang X."/>
            <person name="Jeffery I.B."/>
            <person name="Cooney J.C."/>
            <person name="Kagawa T.F."/>
            <person name="Liu W."/>
            <person name="Song Y."/>
            <person name="Salvetti E."/>
            <person name="Wrobel A."/>
            <person name="Rasinkangas P."/>
            <person name="Parkhill J."/>
            <person name="Rea M.C."/>
            <person name="O'Sullivan O."/>
            <person name="Ritari J."/>
            <person name="Douillard F.P."/>
            <person name="Paul Ross R."/>
            <person name="Yang R."/>
            <person name="Briner A.E."/>
            <person name="Felis G.E."/>
            <person name="de Vos W.M."/>
            <person name="Barrangou R."/>
            <person name="Klaenhammer T.R."/>
            <person name="Caufield P.W."/>
            <person name="Cui Y."/>
            <person name="Zhang H."/>
            <person name="O'Toole P.W."/>
        </authorList>
    </citation>
    <scope>NUCLEOTIDE SEQUENCE [LARGE SCALE GENOMIC DNA]</scope>
    <source>
        <strain evidence="1 2">DSM 20183</strain>
    </source>
</reference>
<dbReference type="PANTHER" id="PTHR34822:SF1">
    <property type="entry name" value="GRPB FAMILY PROTEIN"/>
    <property type="match status" value="1"/>
</dbReference>
<evidence type="ECO:0008006" key="3">
    <source>
        <dbReference type="Google" id="ProtNLM"/>
    </source>
</evidence>
<accession>A0A0R1J6W9</accession>
<dbReference type="Proteomes" id="UP000050929">
    <property type="component" value="Unassembled WGS sequence"/>
</dbReference>
<organism evidence="1 2">
    <name type="scientific">Companilactobacillus tucceti DSM 20183</name>
    <dbReference type="NCBI Taxonomy" id="1423811"/>
    <lineage>
        <taxon>Bacteria</taxon>
        <taxon>Bacillati</taxon>
        <taxon>Bacillota</taxon>
        <taxon>Bacilli</taxon>
        <taxon>Lactobacillales</taxon>
        <taxon>Lactobacillaceae</taxon>
        <taxon>Companilactobacillus</taxon>
    </lineage>
</organism>
<dbReference type="Pfam" id="PF04229">
    <property type="entry name" value="GrpB"/>
    <property type="match status" value="1"/>
</dbReference>
<proteinExistence type="predicted"/>